<proteinExistence type="predicted"/>
<sequence length="216" mass="25355">MNIHNIDFARELPKYKIADEKNTFFANRPSKEINIEFLDQQFKLMIETNGFRHTFAIKLWNFTLIELMTKEYRDEDVDKCISVNNHIYFDITAVLTSKLNAEQVLGYPCISNEAFNQLIDNEGYRVDCFYNILHFIHTYKARPSQEDLTLFLLGTTGGLLAEFLYEQGVVDYSREKYEYALTFRNSKIATDYFIMELIECISRLGFACQALALDYM</sequence>
<dbReference type="STRING" id="1174501.SAMN05216192_13614"/>
<dbReference type="OrthoDB" id="9821723at2"/>
<dbReference type="RefSeq" id="WP_090717628.1">
    <property type="nucleotide sequence ID" value="NZ_CBCSKY010000038.1"/>
</dbReference>
<gene>
    <name evidence="1" type="ORF">SAMN05216192_13614</name>
</gene>
<dbReference type="Proteomes" id="UP000199050">
    <property type="component" value="Unassembled WGS sequence"/>
</dbReference>
<keyword evidence="2" id="KW-1185">Reference proteome</keyword>
<organism evidence="1 2">
    <name type="scientific">Paenibacillus typhae</name>
    <dbReference type="NCBI Taxonomy" id="1174501"/>
    <lineage>
        <taxon>Bacteria</taxon>
        <taxon>Bacillati</taxon>
        <taxon>Bacillota</taxon>
        <taxon>Bacilli</taxon>
        <taxon>Bacillales</taxon>
        <taxon>Paenibacillaceae</taxon>
        <taxon>Paenibacillus</taxon>
    </lineage>
</organism>
<protein>
    <submittedName>
        <fullName evidence="1">Uncharacterized protein</fullName>
    </submittedName>
</protein>
<evidence type="ECO:0000313" key="2">
    <source>
        <dbReference type="Proteomes" id="UP000199050"/>
    </source>
</evidence>
<name>A0A1G9ACU9_9BACL</name>
<accession>A0A1G9ACU9</accession>
<evidence type="ECO:0000313" key="1">
    <source>
        <dbReference type="EMBL" id="SDK25053.1"/>
    </source>
</evidence>
<dbReference type="AlphaFoldDB" id="A0A1G9ACU9"/>
<reference evidence="2" key="1">
    <citation type="submission" date="2016-10" db="EMBL/GenBank/DDBJ databases">
        <authorList>
            <person name="Varghese N."/>
            <person name="Submissions S."/>
        </authorList>
    </citation>
    <scope>NUCLEOTIDE SEQUENCE [LARGE SCALE GENOMIC DNA]</scope>
    <source>
        <strain evidence="2">CGMCC 1.11012</strain>
    </source>
</reference>
<dbReference type="EMBL" id="FNDX01000036">
    <property type="protein sequence ID" value="SDK25053.1"/>
    <property type="molecule type" value="Genomic_DNA"/>
</dbReference>